<dbReference type="GO" id="GO:0003677">
    <property type="term" value="F:DNA binding"/>
    <property type="evidence" value="ECO:0007669"/>
    <property type="project" value="UniProtKB-KW"/>
</dbReference>
<protein>
    <submittedName>
        <fullName evidence="5">Crp/Fnr family transcriptional regulator</fullName>
    </submittedName>
</protein>
<dbReference type="GO" id="GO:0003700">
    <property type="term" value="F:DNA-binding transcription factor activity"/>
    <property type="evidence" value="ECO:0007669"/>
    <property type="project" value="TreeGrafter"/>
</dbReference>
<keyword evidence="2" id="KW-0238">DNA-binding</keyword>
<dbReference type="Pfam" id="PF13545">
    <property type="entry name" value="HTH_Crp_2"/>
    <property type="match status" value="1"/>
</dbReference>
<dbReference type="InterPro" id="IPR014710">
    <property type="entry name" value="RmlC-like_jellyroll"/>
</dbReference>
<dbReference type="SUPFAM" id="SSF51206">
    <property type="entry name" value="cAMP-binding domain-like"/>
    <property type="match status" value="1"/>
</dbReference>
<accession>A0AB38YCK9</accession>
<sequence>MSSTNRLLQLLPEEESTGVMSQCDEITLTYYETLAEPGETYSHVYFPLSGIISLVNVLNGKPAIEAGLLGTEGMLGATVALGVSRAPTRALVQGSGAALRIDAVVFRDLLALHPTLNQVTMHYLYVVNEQLTQASVCTRFHVLESRLARWLLMTQDRAQNDTFDITHQYLASMLGVRREGITGAASKMQLRGLIHYRRGRLQIIDRQGLKKIACGCYGTNKASYERILGSSQTGEMAASGVA</sequence>
<dbReference type="SUPFAM" id="SSF46785">
    <property type="entry name" value="Winged helix' DNA-binding domain"/>
    <property type="match status" value="1"/>
</dbReference>
<organism evidence="5">
    <name type="scientific">Salinispirillum sp. LH 10-3-1</name>
    <dbReference type="NCBI Taxonomy" id="2952525"/>
    <lineage>
        <taxon>Bacteria</taxon>
        <taxon>Pseudomonadati</taxon>
        <taxon>Pseudomonadota</taxon>
        <taxon>Gammaproteobacteria</taxon>
        <taxon>Oceanospirillales</taxon>
        <taxon>Saccharospirillaceae</taxon>
        <taxon>Salinispirillum</taxon>
    </lineage>
</organism>
<dbReference type="RefSeq" id="WP_304994090.1">
    <property type="nucleotide sequence ID" value="NZ_CP101717.1"/>
</dbReference>
<keyword evidence="1" id="KW-0805">Transcription regulation</keyword>
<gene>
    <name evidence="5" type="ORF">NFC81_08685</name>
</gene>
<dbReference type="GO" id="GO:0005829">
    <property type="term" value="C:cytosol"/>
    <property type="evidence" value="ECO:0007669"/>
    <property type="project" value="TreeGrafter"/>
</dbReference>
<evidence type="ECO:0000259" key="4">
    <source>
        <dbReference type="PROSITE" id="PS50042"/>
    </source>
</evidence>
<evidence type="ECO:0000256" key="2">
    <source>
        <dbReference type="ARBA" id="ARBA00023125"/>
    </source>
</evidence>
<dbReference type="PROSITE" id="PS50042">
    <property type="entry name" value="CNMP_BINDING_3"/>
    <property type="match status" value="1"/>
</dbReference>
<reference evidence="5" key="1">
    <citation type="submission" date="2022-07" db="EMBL/GenBank/DDBJ databases">
        <title>Complete genome sequence of Salinispirillum sp. LH10-3-1 capable of multiple carbohydrate inversion isolated from a soda lake.</title>
        <authorList>
            <person name="Liu J."/>
            <person name="Zhai Y."/>
            <person name="Zhang H."/>
            <person name="Yang H."/>
            <person name="Qu J."/>
            <person name="Li J."/>
        </authorList>
    </citation>
    <scope>NUCLEOTIDE SEQUENCE</scope>
    <source>
        <strain evidence="5">LH 10-3-1</strain>
    </source>
</reference>
<name>A0AB38YCK9_9GAMM</name>
<evidence type="ECO:0000313" key="5">
    <source>
        <dbReference type="EMBL" id="WLD56806.1"/>
    </source>
</evidence>
<feature type="domain" description="Cyclic nucleotide-binding" evidence="4">
    <location>
        <begin position="7"/>
        <end position="110"/>
    </location>
</feature>
<evidence type="ECO:0000256" key="1">
    <source>
        <dbReference type="ARBA" id="ARBA00023015"/>
    </source>
</evidence>
<dbReference type="InterPro" id="IPR050397">
    <property type="entry name" value="Env_Response_Regulators"/>
</dbReference>
<evidence type="ECO:0000256" key="3">
    <source>
        <dbReference type="ARBA" id="ARBA00023163"/>
    </source>
</evidence>
<dbReference type="PANTHER" id="PTHR24567">
    <property type="entry name" value="CRP FAMILY TRANSCRIPTIONAL REGULATORY PROTEIN"/>
    <property type="match status" value="1"/>
</dbReference>
<dbReference type="EMBL" id="CP101717">
    <property type="protein sequence ID" value="WLD56806.1"/>
    <property type="molecule type" value="Genomic_DNA"/>
</dbReference>
<dbReference type="InterPro" id="IPR036390">
    <property type="entry name" value="WH_DNA-bd_sf"/>
</dbReference>
<dbReference type="PANTHER" id="PTHR24567:SF74">
    <property type="entry name" value="HTH-TYPE TRANSCRIPTIONAL REGULATOR ARCR"/>
    <property type="match status" value="1"/>
</dbReference>
<dbReference type="InterPro" id="IPR000595">
    <property type="entry name" value="cNMP-bd_dom"/>
</dbReference>
<dbReference type="Gene3D" id="2.60.120.10">
    <property type="entry name" value="Jelly Rolls"/>
    <property type="match status" value="1"/>
</dbReference>
<proteinExistence type="predicted"/>
<dbReference type="InterPro" id="IPR018490">
    <property type="entry name" value="cNMP-bd_dom_sf"/>
</dbReference>
<dbReference type="Gene3D" id="1.10.10.10">
    <property type="entry name" value="Winged helix-like DNA-binding domain superfamily/Winged helix DNA-binding domain"/>
    <property type="match status" value="1"/>
</dbReference>
<dbReference type="AlphaFoldDB" id="A0AB38YCK9"/>
<dbReference type="InterPro" id="IPR012318">
    <property type="entry name" value="HTH_CRP"/>
</dbReference>
<keyword evidence="3" id="KW-0804">Transcription</keyword>
<dbReference type="InterPro" id="IPR036388">
    <property type="entry name" value="WH-like_DNA-bd_sf"/>
</dbReference>